<dbReference type="AlphaFoldDB" id="A0A9N8YL04"/>
<dbReference type="Pfam" id="PF18107">
    <property type="entry name" value="HTH_ABP1_N"/>
    <property type="match status" value="1"/>
</dbReference>
<sequence>MTSENKKQKRTAISDEIKHEICEFHTKNSHLSHIDIALHFNQLHNFDIKRTTISKILKDKGRWLSAITNPPIPTYKHHNSNYNCEDLKVFRKYLKLMNLKLIEDKKQTSINTFYSIAE</sequence>
<gene>
    <name evidence="2" type="ORF">FCALED_LOCUS450</name>
</gene>
<reference evidence="2" key="1">
    <citation type="submission" date="2021-06" db="EMBL/GenBank/DDBJ databases">
        <authorList>
            <person name="Kallberg Y."/>
            <person name="Tangrot J."/>
            <person name="Rosling A."/>
        </authorList>
    </citation>
    <scope>NUCLEOTIDE SEQUENCE</scope>
    <source>
        <strain evidence="2">UK204</strain>
    </source>
</reference>
<dbReference type="SUPFAM" id="SSF46689">
    <property type="entry name" value="Homeodomain-like"/>
    <property type="match status" value="1"/>
</dbReference>
<name>A0A9N8YL04_9GLOM</name>
<dbReference type="Gene3D" id="1.10.10.60">
    <property type="entry name" value="Homeodomain-like"/>
    <property type="match status" value="1"/>
</dbReference>
<evidence type="ECO:0000259" key="1">
    <source>
        <dbReference type="Pfam" id="PF18107"/>
    </source>
</evidence>
<organism evidence="2 3">
    <name type="scientific">Funneliformis caledonium</name>
    <dbReference type="NCBI Taxonomy" id="1117310"/>
    <lineage>
        <taxon>Eukaryota</taxon>
        <taxon>Fungi</taxon>
        <taxon>Fungi incertae sedis</taxon>
        <taxon>Mucoromycota</taxon>
        <taxon>Glomeromycotina</taxon>
        <taxon>Glomeromycetes</taxon>
        <taxon>Glomerales</taxon>
        <taxon>Glomeraceae</taxon>
        <taxon>Funneliformis</taxon>
    </lineage>
</organism>
<feature type="domain" description="ARS-binding protein 1 N-terminal" evidence="1">
    <location>
        <begin position="9"/>
        <end position="63"/>
    </location>
</feature>
<keyword evidence="3" id="KW-1185">Reference proteome</keyword>
<dbReference type="InterPro" id="IPR041188">
    <property type="entry name" value="HTH_ABP1_N"/>
</dbReference>
<accession>A0A9N8YL04</accession>
<evidence type="ECO:0000313" key="2">
    <source>
        <dbReference type="EMBL" id="CAG8440020.1"/>
    </source>
</evidence>
<evidence type="ECO:0000313" key="3">
    <source>
        <dbReference type="Proteomes" id="UP000789570"/>
    </source>
</evidence>
<dbReference type="InterPro" id="IPR009057">
    <property type="entry name" value="Homeodomain-like_sf"/>
</dbReference>
<proteinExistence type="predicted"/>
<protein>
    <submittedName>
        <fullName evidence="2">17539_t:CDS:1</fullName>
    </submittedName>
</protein>
<dbReference type="OrthoDB" id="2416371at2759"/>
<dbReference type="EMBL" id="CAJVPQ010000044">
    <property type="protein sequence ID" value="CAG8440020.1"/>
    <property type="molecule type" value="Genomic_DNA"/>
</dbReference>
<comment type="caution">
    <text evidence="2">The sequence shown here is derived from an EMBL/GenBank/DDBJ whole genome shotgun (WGS) entry which is preliminary data.</text>
</comment>
<dbReference type="Proteomes" id="UP000789570">
    <property type="component" value="Unassembled WGS sequence"/>
</dbReference>